<dbReference type="EMBL" id="BAABRO010000004">
    <property type="protein sequence ID" value="GAA5506989.1"/>
    <property type="molecule type" value="Genomic_DNA"/>
</dbReference>
<feature type="domain" description="FHA" evidence="1">
    <location>
        <begin position="200"/>
        <end position="242"/>
    </location>
</feature>
<dbReference type="InterPro" id="IPR050923">
    <property type="entry name" value="Cell_Proc_Reg/RNA_Proc"/>
</dbReference>
<evidence type="ECO:0000313" key="2">
    <source>
        <dbReference type="EMBL" id="GAA5506989.1"/>
    </source>
</evidence>
<dbReference type="RefSeq" id="WP_345683881.1">
    <property type="nucleotide sequence ID" value="NZ_BAABRO010000004.1"/>
</dbReference>
<evidence type="ECO:0000313" key="3">
    <source>
        <dbReference type="Proteomes" id="UP001416858"/>
    </source>
</evidence>
<dbReference type="InterPro" id="IPR008984">
    <property type="entry name" value="SMAD_FHA_dom_sf"/>
</dbReference>
<protein>
    <recommendedName>
        <fullName evidence="1">FHA domain-containing protein</fullName>
    </recommendedName>
</protein>
<dbReference type="Gene3D" id="2.60.200.20">
    <property type="match status" value="2"/>
</dbReference>
<dbReference type="PANTHER" id="PTHR23308">
    <property type="entry name" value="NUCLEAR INHIBITOR OF PROTEIN PHOSPHATASE-1"/>
    <property type="match status" value="1"/>
</dbReference>
<dbReference type="Proteomes" id="UP001416858">
    <property type="component" value="Unassembled WGS sequence"/>
</dbReference>
<evidence type="ECO:0000259" key="1">
    <source>
        <dbReference type="PROSITE" id="PS50006"/>
    </source>
</evidence>
<comment type="caution">
    <text evidence="2">The sequence shown here is derived from an EMBL/GenBank/DDBJ whole genome shotgun (WGS) entry which is preliminary data.</text>
</comment>
<feature type="domain" description="FHA" evidence="1">
    <location>
        <begin position="99"/>
        <end position="153"/>
    </location>
</feature>
<dbReference type="SMART" id="SM00240">
    <property type="entry name" value="FHA"/>
    <property type="match status" value="2"/>
</dbReference>
<keyword evidence="3" id="KW-1185">Reference proteome</keyword>
<dbReference type="Pfam" id="PF00498">
    <property type="entry name" value="FHA"/>
    <property type="match status" value="2"/>
</dbReference>
<sequence>MPVCPKCKRWIELGQRCAACGTVDAQMTAVDFHVNNGPNLANAPGLANVPGLANSTSSSNDTDVHPLSPERRVPTPLLIALDDDSETEGEVLRLRKAETILGRRHADWCFANDADISSLHAKIQRTSDGRGGCVWQLVDQQSTNGTYVYKPIIHLAEDDSFMIGGVSCRWERSQRDPPSFQIAPIGSSSPAIHIPLGKRLQIGRDESAADIILPHPTINPLHAELYETDQGWILEDQQSRNGIWHRINSVTLASESRFILGEQRFVFRLPNLDTGSFDSPRMIR</sequence>
<dbReference type="InterPro" id="IPR000253">
    <property type="entry name" value="FHA_dom"/>
</dbReference>
<dbReference type="SUPFAM" id="SSF49879">
    <property type="entry name" value="SMAD/FHA domain"/>
    <property type="match status" value="2"/>
</dbReference>
<dbReference type="PROSITE" id="PS50006">
    <property type="entry name" value="FHA_DOMAIN"/>
    <property type="match status" value="2"/>
</dbReference>
<reference evidence="2 3" key="1">
    <citation type="submission" date="2024-02" db="EMBL/GenBank/DDBJ databases">
        <title>Rhodopirellula caenicola NBRC 110016.</title>
        <authorList>
            <person name="Ichikawa N."/>
            <person name="Katano-Makiyama Y."/>
            <person name="Hidaka K."/>
        </authorList>
    </citation>
    <scope>NUCLEOTIDE SEQUENCE [LARGE SCALE GENOMIC DNA]</scope>
    <source>
        <strain evidence="2 3">NBRC 110016</strain>
    </source>
</reference>
<gene>
    <name evidence="2" type="ORF">Rcae01_02443</name>
</gene>
<accession>A0ABP9VP78</accession>
<dbReference type="CDD" id="cd00060">
    <property type="entry name" value="FHA"/>
    <property type="match status" value="2"/>
</dbReference>
<name>A0ABP9VP78_9BACT</name>
<organism evidence="2 3">
    <name type="scientific">Novipirellula caenicola</name>
    <dbReference type="NCBI Taxonomy" id="1536901"/>
    <lineage>
        <taxon>Bacteria</taxon>
        <taxon>Pseudomonadati</taxon>
        <taxon>Planctomycetota</taxon>
        <taxon>Planctomycetia</taxon>
        <taxon>Pirellulales</taxon>
        <taxon>Pirellulaceae</taxon>
        <taxon>Novipirellula</taxon>
    </lineage>
</organism>
<proteinExistence type="predicted"/>